<organism evidence="1 2">
    <name type="scientific">Trichonephila inaurata madagascariensis</name>
    <dbReference type="NCBI Taxonomy" id="2747483"/>
    <lineage>
        <taxon>Eukaryota</taxon>
        <taxon>Metazoa</taxon>
        <taxon>Ecdysozoa</taxon>
        <taxon>Arthropoda</taxon>
        <taxon>Chelicerata</taxon>
        <taxon>Arachnida</taxon>
        <taxon>Araneae</taxon>
        <taxon>Araneomorphae</taxon>
        <taxon>Entelegynae</taxon>
        <taxon>Araneoidea</taxon>
        <taxon>Nephilidae</taxon>
        <taxon>Trichonephila</taxon>
        <taxon>Trichonephila inaurata</taxon>
    </lineage>
</organism>
<name>A0A8X6WWE9_9ARAC</name>
<comment type="caution">
    <text evidence="1">The sequence shown here is derived from an EMBL/GenBank/DDBJ whole genome shotgun (WGS) entry which is preliminary data.</text>
</comment>
<dbReference type="Proteomes" id="UP000886998">
    <property type="component" value="Unassembled WGS sequence"/>
</dbReference>
<proteinExistence type="predicted"/>
<evidence type="ECO:0000313" key="2">
    <source>
        <dbReference type="Proteomes" id="UP000886998"/>
    </source>
</evidence>
<reference evidence="1" key="1">
    <citation type="submission" date="2020-08" db="EMBL/GenBank/DDBJ databases">
        <title>Multicomponent nature underlies the extraordinary mechanical properties of spider dragline silk.</title>
        <authorList>
            <person name="Kono N."/>
            <person name="Nakamura H."/>
            <person name="Mori M."/>
            <person name="Yoshida Y."/>
            <person name="Ohtoshi R."/>
            <person name="Malay A.D."/>
            <person name="Moran D.A.P."/>
            <person name="Tomita M."/>
            <person name="Numata K."/>
            <person name="Arakawa K."/>
        </authorList>
    </citation>
    <scope>NUCLEOTIDE SEQUENCE</scope>
</reference>
<sequence>MFHFCCGHLLTENGNSITAPATFSEASANVKFHPLCRLRDAQYISNNADTYTAEVPKETMLTLALSEGNLSIQSILRLQRLVHKDLGPSGLLDLQS</sequence>
<accession>A0A8X6WWE9</accession>
<evidence type="ECO:0000313" key="1">
    <source>
        <dbReference type="EMBL" id="GFY41316.1"/>
    </source>
</evidence>
<gene>
    <name evidence="1" type="ORF">TNIN_160891</name>
</gene>
<dbReference type="AlphaFoldDB" id="A0A8X6WWE9"/>
<dbReference type="EMBL" id="BMAV01002437">
    <property type="protein sequence ID" value="GFY41316.1"/>
    <property type="molecule type" value="Genomic_DNA"/>
</dbReference>
<keyword evidence="2" id="KW-1185">Reference proteome</keyword>
<protein>
    <submittedName>
        <fullName evidence="1">Uncharacterized protein</fullName>
    </submittedName>
</protein>